<dbReference type="PATRIC" id="fig|1423.173.peg.198"/>
<organism evidence="2 3">
    <name type="scientific">Bacillus subtilis</name>
    <dbReference type="NCBI Taxonomy" id="1423"/>
    <lineage>
        <taxon>Bacteria</taxon>
        <taxon>Bacillati</taxon>
        <taxon>Bacillota</taxon>
        <taxon>Bacilli</taxon>
        <taxon>Bacillales</taxon>
        <taxon>Bacillaceae</taxon>
        <taxon>Bacillus</taxon>
    </lineage>
</organism>
<name>A0A0D1L431_BACIU</name>
<keyword evidence="1" id="KW-1133">Transmembrane helix</keyword>
<keyword evidence="1" id="KW-0812">Transmembrane</keyword>
<protein>
    <submittedName>
        <fullName evidence="2">CsbX</fullName>
    </submittedName>
</protein>
<evidence type="ECO:0000256" key="1">
    <source>
        <dbReference type="SAM" id="Phobius"/>
    </source>
</evidence>
<dbReference type="EMBL" id="JXBC01000001">
    <property type="protein sequence ID" value="KIU13077.1"/>
    <property type="molecule type" value="Genomic_DNA"/>
</dbReference>
<accession>A0A0D1L431</accession>
<evidence type="ECO:0000313" key="2">
    <source>
        <dbReference type="EMBL" id="KIU13077.1"/>
    </source>
</evidence>
<evidence type="ECO:0000313" key="3">
    <source>
        <dbReference type="Proteomes" id="UP000032247"/>
    </source>
</evidence>
<comment type="caution">
    <text evidence="2">The sequence shown here is derived from an EMBL/GenBank/DDBJ whole genome shotgun (WGS) entry which is preliminary data.</text>
</comment>
<dbReference type="Proteomes" id="UP000032247">
    <property type="component" value="Unassembled WGS sequence"/>
</dbReference>
<feature type="transmembrane region" description="Helical" evidence="1">
    <location>
        <begin position="21"/>
        <end position="40"/>
    </location>
</feature>
<reference evidence="2 3" key="1">
    <citation type="submission" date="2014-12" db="EMBL/GenBank/DDBJ databases">
        <title>Comparative genome analysis of Bacillus coagulans HM-08, Clostridium butyricum HM-68, Bacillus subtilis HM-66 and Bacillus licheniformis BL-09.</title>
        <authorList>
            <person name="Zhang H."/>
        </authorList>
    </citation>
    <scope>NUCLEOTIDE SEQUENCE [LARGE SCALE GENOMIC DNA]</scope>
    <source>
        <strain evidence="2 3">HM-66</strain>
    </source>
</reference>
<gene>
    <name evidence="2" type="ORF">SC09_Contig17orf00229</name>
</gene>
<sequence>MNTVHAKGNVLNKIGIPSHMVWGYIGVVIFMVGDGLEQGWLSPFLVDHGLSMQQSASLFTMYGIAVTISAWL</sequence>
<feature type="transmembrane region" description="Helical" evidence="1">
    <location>
        <begin position="52"/>
        <end position="71"/>
    </location>
</feature>
<keyword evidence="1" id="KW-0472">Membrane</keyword>
<dbReference type="AlphaFoldDB" id="A0A0D1L431"/>
<proteinExistence type="predicted"/>